<accession>A0AAV1CT84</accession>
<evidence type="ECO:0000313" key="4">
    <source>
        <dbReference type="EMBL" id="CAI9098647.1"/>
    </source>
</evidence>
<protein>
    <submittedName>
        <fullName evidence="4">OLC1v1035328C1</fullName>
    </submittedName>
</protein>
<dbReference type="Pfam" id="PF03514">
    <property type="entry name" value="GRAS"/>
    <property type="match status" value="1"/>
</dbReference>
<reference evidence="4" key="1">
    <citation type="submission" date="2023-03" db="EMBL/GenBank/DDBJ databases">
        <authorList>
            <person name="Julca I."/>
        </authorList>
    </citation>
    <scope>NUCLEOTIDE SEQUENCE</scope>
</reference>
<evidence type="ECO:0000313" key="5">
    <source>
        <dbReference type="Proteomes" id="UP001161247"/>
    </source>
</evidence>
<proteinExistence type="inferred from homology"/>
<keyword evidence="5" id="KW-1185">Reference proteome</keyword>
<dbReference type="Proteomes" id="UP001161247">
    <property type="component" value="Chromosome 3"/>
</dbReference>
<gene>
    <name evidence="4" type="ORF">OLC1_LOCUS8809</name>
</gene>
<dbReference type="PANTHER" id="PTHR31636">
    <property type="entry name" value="OSJNBA0084A10.13 PROTEIN-RELATED"/>
    <property type="match status" value="1"/>
</dbReference>
<organism evidence="4 5">
    <name type="scientific">Oldenlandia corymbosa var. corymbosa</name>
    <dbReference type="NCBI Taxonomy" id="529605"/>
    <lineage>
        <taxon>Eukaryota</taxon>
        <taxon>Viridiplantae</taxon>
        <taxon>Streptophyta</taxon>
        <taxon>Embryophyta</taxon>
        <taxon>Tracheophyta</taxon>
        <taxon>Spermatophyta</taxon>
        <taxon>Magnoliopsida</taxon>
        <taxon>eudicotyledons</taxon>
        <taxon>Gunneridae</taxon>
        <taxon>Pentapetalae</taxon>
        <taxon>asterids</taxon>
        <taxon>lamiids</taxon>
        <taxon>Gentianales</taxon>
        <taxon>Rubiaceae</taxon>
        <taxon>Rubioideae</taxon>
        <taxon>Spermacoceae</taxon>
        <taxon>Hedyotis-Oldenlandia complex</taxon>
        <taxon>Oldenlandia</taxon>
    </lineage>
</organism>
<feature type="region of interest" description="SAW" evidence="3">
    <location>
        <begin position="403"/>
        <end position="479"/>
    </location>
</feature>
<dbReference type="EMBL" id="OX459120">
    <property type="protein sequence ID" value="CAI9098647.1"/>
    <property type="molecule type" value="Genomic_DNA"/>
</dbReference>
<feature type="region of interest" description="Leucine repeat II (LRII)" evidence="3">
    <location>
        <begin position="269"/>
        <end position="301"/>
    </location>
</feature>
<comment type="similarity">
    <text evidence="3">Belongs to the GRAS family.</text>
</comment>
<dbReference type="AlphaFoldDB" id="A0AAV1CT84"/>
<dbReference type="PROSITE" id="PS50985">
    <property type="entry name" value="GRAS"/>
    <property type="match status" value="1"/>
</dbReference>
<evidence type="ECO:0000256" key="2">
    <source>
        <dbReference type="ARBA" id="ARBA00023163"/>
    </source>
</evidence>
<comment type="caution">
    <text evidence="3">Lacks conserved residue(s) required for the propagation of feature annotation.</text>
</comment>
<sequence>MDLGSGSMIKNLSQQNSCHNNEGPCLLPLKQQDNNTKGKRLWDGNTNATSTFSTVSIMKLAKQRLLRIKSRDVGSGAASLLIASELEDQSECDALPSGEASEDMELALLLQAAAEKVANRQWVQAQKLLSLCDLSASINGNPVQRVVYYFSEGLRERIDRESGRYLAEEFGERLRMKKPLDVQQAEIHLRPDLMECQQEFPLQLASQSAAIQAILDAVERSKRVHLIDFGINNGSHWTLIMQNLANRYDCPLEILRITAVGSSKEMLEAVGNQLSSFAKSLRLPFEFLMVISELKDLKPDHFDFQRDEAVAIYSEFRLSTQLACPNHLETLLQVVKNINPFIMAIIEIEATVNTRDFPTRFYNGLVFCSAVFDALRHTLEHRATFRKWMEEVVFCQMIGNMVATEGRRRLVRFESIVFWRDFLAKCGMMETEFSNLAVTQAGILLRRCNKSSSCSINVDGKSLIFGWEGTSIHSVSAWKFKDH</sequence>
<evidence type="ECO:0000256" key="3">
    <source>
        <dbReference type="PROSITE-ProRule" id="PRU01191"/>
    </source>
</evidence>
<name>A0AAV1CT84_OLDCO</name>
<evidence type="ECO:0000256" key="1">
    <source>
        <dbReference type="ARBA" id="ARBA00023015"/>
    </source>
</evidence>
<keyword evidence="1" id="KW-0805">Transcription regulation</keyword>
<keyword evidence="2" id="KW-0804">Transcription</keyword>
<dbReference type="InterPro" id="IPR005202">
    <property type="entry name" value="TF_GRAS"/>
</dbReference>